<name>A0ABY9NPU7_9PSED</name>
<evidence type="ECO:0000313" key="2">
    <source>
        <dbReference type="Proteomes" id="UP001237292"/>
    </source>
</evidence>
<keyword evidence="2" id="KW-1185">Reference proteome</keyword>
<dbReference type="NCBIfam" id="NF033691">
    <property type="entry name" value="immunity_MafI"/>
    <property type="match status" value="1"/>
</dbReference>
<reference evidence="1 2" key="1">
    <citation type="journal article" date="2023" name="Access Microbiol">
        <title>The genome of a steinernematid-associated Pseudomonas piscis bacterium encodes the biosynthesis of insect toxins.</title>
        <authorList>
            <person name="Awori R.M."/>
            <person name="Hendre P."/>
            <person name="Amugune N.O."/>
        </authorList>
    </citation>
    <scope>NUCLEOTIDE SEQUENCE [LARGE SCALE GENOMIC DNA]</scope>
    <source>
        <strain evidence="1 2">75</strain>
    </source>
</reference>
<gene>
    <name evidence="1" type="ORF">QL104_13840</name>
</gene>
<dbReference type="EMBL" id="CP133164">
    <property type="protein sequence ID" value="WMN20426.1"/>
    <property type="molecule type" value="Genomic_DNA"/>
</dbReference>
<organism evidence="1 2">
    <name type="scientific">Pseudomonas piscis</name>
    <dbReference type="NCBI Taxonomy" id="2614538"/>
    <lineage>
        <taxon>Bacteria</taxon>
        <taxon>Pseudomonadati</taxon>
        <taxon>Pseudomonadota</taxon>
        <taxon>Gammaproteobacteria</taxon>
        <taxon>Pseudomonadales</taxon>
        <taxon>Pseudomonadaceae</taxon>
        <taxon>Pseudomonas</taxon>
    </lineage>
</organism>
<protein>
    <submittedName>
        <fullName evidence="1">MafI family immunity protein</fullName>
    </submittedName>
</protein>
<sequence length="101" mass="11320">MSMPVSIDPWRTDLIQVLDEASWLMAQAYQQLGGRVPPEHALAQAGLEHGREIVLDYLEHNEAGLAFEHLRYMIEEPPLVLSEAARCALLRIARYLGQAPA</sequence>
<dbReference type="InterPro" id="IPR047880">
    <property type="entry name" value="MafI-like"/>
</dbReference>
<evidence type="ECO:0000313" key="1">
    <source>
        <dbReference type="EMBL" id="WMN20426.1"/>
    </source>
</evidence>
<accession>A0ABY9NPU7</accession>
<dbReference type="Proteomes" id="UP001237292">
    <property type="component" value="Chromosome"/>
</dbReference>
<proteinExistence type="predicted"/>
<dbReference type="RefSeq" id="WP_256578691.1">
    <property type="nucleotide sequence ID" value="NZ_CP133164.1"/>
</dbReference>